<feature type="domain" description="Integrase catalytic" evidence="1">
    <location>
        <begin position="14"/>
        <end position="66"/>
    </location>
</feature>
<dbReference type="InterPro" id="IPR050900">
    <property type="entry name" value="Transposase_IS3/IS150/IS904"/>
</dbReference>
<name>A0A845AIM3_9SPHN</name>
<comment type="caution">
    <text evidence="2">The sequence shown here is derived from an EMBL/GenBank/DDBJ whole genome shotgun (WGS) entry which is preliminary data.</text>
</comment>
<dbReference type="AlphaFoldDB" id="A0A845AIM3"/>
<dbReference type="Pfam" id="PF13333">
    <property type="entry name" value="rve_2"/>
    <property type="match status" value="1"/>
</dbReference>
<evidence type="ECO:0000259" key="1">
    <source>
        <dbReference type="Pfam" id="PF13333"/>
    </source>
</evidence>
<dbReference type="Proteomes" id="UP000439780">
    <property type="component" value="Unassembled WGS sequence"/>
</dbReference>
<dbReference type="PANTHER" id="PTHR46889">
    <property type="entry name" value="TRANSPOSASE INSF FOR INSERTION SEQUENCE IS3B-RELATED"/>
    <property type="match status" value="1"/>
</dbReference>
<accession>A0A845AIM3</accession>
<proteinExistence type="predicted"/>
<protein>
    <submittedName>
        <fullName evidence="2">IS3 family transposase</fullName>
    </submittedName>
</protein>
<dbReference type="InterPro" id="IPR001584">
    <property type="entry name" value="Integrase_cat-core"/>
</dbReference>
<reference evidence="2 3" key="1">
    <citation type="submission" date="2019-12" db="EMBL/GenBank/DDBJ databases">
        <title>Genomic-based taxomic classification of the family Erythrobacteraceae.</title>
        <authorList>
            <person name="Xu L."/>
        </authorList>
    </citation>
    <scope>NUCLEOTIDE SEQUENCE [LARGE SCALE GENOMIC DNA]</scope>
    <source>
        <strain evidence="2 3">KEMB 9005-328</strain>
    </source>
</reference>
<evidence type="ECO:0000313" key="2">
    <source>
        <dbReference type="EMBL" id="MXP29454.1"/>
    </source>
</evidence>
<gene>
    <name evidence="2" type="ORF">GRI58_11555</name>
</gene>
<dbReference type="RefSeq" id="WP_160753747.1">
    <property type="nucleotide sequence ID" value="NZ_WTYA01000008.1"/>
</dbReference>
<sequence length="67" mass="7752">MSRHGICRGDAVVETFFSSPEHETIRRRISNTCEEARQGVFDYIEMFCNLIHNHARNGLLSPVEFEP</sequence>
<dbReference type="PANTHER" id="PTHR46889:SF4">
    <property type="entry name" value="TRANSPOSASE INSO FOR INSERTION SEQUENCE ELEMENT IS911B-RELATED"/>
    <property type="match status" value="1"/>
</dbReference>
<dbReference type="OrthoDB" id="9803878at2"/>
<organism evidence="2 3">
    <name type="scientific">Qipengyuania algicida</name>
    <dbReference type="NCBI Taxonomy" id="1836209"/>
    <lineage>
        <taxon>Bacteria</taxon>
        <taxon>Pseudomonadati</taxon>
        <taxon>Pseudomonadota</taxon>
        <taxon>Alphaproteobacteria</taxon>
        <taxon>Sphingomonadales</taxon>
        <taxon>Erythrobacteraceae</taxon>
        <taxon>Qipengyuania</taxon>
    </lineage>
</organism>
<evidence type="ECO:0000313" key="3">
    <source>
        <dbReference type="Proteomes" id="UP000439780"/>
    </source>
</evidence>
<dbReference type="GO" id="GO:0015074">
    <property type="term" value="P:DNA integration"/>
    <property type="evidence" value="ECO:0007669"/>
    <property type="project" value="InterPro"/>
</dbReference>
<dbReference type="EMBL" id="WTYA01000008">
    <property type="protein sequence ID" value="MXP29454.1"/>
    <property type="molecule type" value="Genomic_DNA"/>
</dbReference>
<keyword evidence="3" id="KW-1185">Reference proteome</keyword>